<dbReference type="SUPFAM" id="SSF81383">
    <property type="entry name" value="F-box domain"/>
    <property type="match status" value="1"/>
</dbReference>
<protein>
    <recommendedName>
        <fullName evidence="3">F-box domain-containing protein</fullName>
    </recommendedName>
</protein>
<name>A0A0C3L6A6_9AGAM</name>
<reference evidence="2" key="2">
    <citation type="submission" date="2015-01" db="EMBL/GenBank/DDBJ databases">
        <title>Evolutionary Origins and Diversification of the Mycorrhizal Mutualists.</title>
        <authorList>
            <consortium name="DOE Joint Genome Institute"/>
            <consortium name="Mycorrhizal Genomics Consortium"/>
            <person name="Kohler A."/>
            <person name="Kuo A."/>
            <person name="Nagy L.G."/>
            <person name="Floudas D."/>
            <person name="Copeland A."/>
            <person name="Barry K.W."/>
            <person name="Cichocki N."/>
            <person name="Veneault-Fourrey C."/>
            <person name="LaButti K."/>
            <person name="Lindquist E.A."/>
            <person name="Lipzen A."/>
            <person name="Lundell T."/>
            <person name="Morin E."/>
            <person name="Murat C."/>
            <person name="Riley R."/>
            <person name="Ohm R."/>
            <person name="Sun H."/>
            <person name="Tunlid A."/>
            <person name="Henrissat B."/>
            <person name="Grigoriev I.V."/>
            <person name="Hibbett D.S."/>
            <person name="Martin F."/>
        </authorList>
    </citation>
    <scope>NUCLEOTIDE SEQUENCE [LARGE SCALE GENOMIC DNA]</scope>
    <source>
        <strain evidence="2">MUT 4182</strain>
    </source>
</reference>
<evidence type="ECO:0008006" key="3">
    <source>
        <dbReference type="Google" id="ProtNLM"/>
    </source>
</evidence>
<dbReference type="OrthoDB" id="3193353at2759"/>
<accession>A0A0C3L6A6</accession>
<proteinExistence type="predicted"/>
<keyword evidence="2" id="KW-1185">Reference proteome</keyword>
<dbReference type="EMBL" id="KN823433">
    <property type="protein sequence ID" value="KIO17077.1"/>
    <property type="molecule type" value="Genomic_DNA"/>
</dbReference>
<dbReference type="InterPro" id="IPR036047">
    <property type="entry name" value="F-box-like_dom_sf"/>
</dbReference>
<dbReference type="Proteomes" id="UP000054248">
    <property type="component" value="Unassembled WGS sequence"/>
</dbReference>
<sequence>MPVSDARGAQGLPNGACIEQPGIKFVVKMTRECYSVTEIKESRAIALKRVLRSLGISSFVAGHQTIRATPNRSRQLVATAAFTIGAAYCVKSAQVLTPAEGMTPPMESGLISTAGQPFLNIDTDVLLLIVSCLEVRDIIALRQICRDLSQRCLDHSVWSTIVMNSIISKNLPWPSSAWPLSEVPAVTLEQLCVRAVQMETKWDTERLKKNSKLFRCIQRPWNSITWMVMLRSRWLLVQLNARRLELWDIESPFTSYPVSYFDGLDGMVDGYKLLETPGESVTIALSVRSYKTYHISIVLPQMGVLAAQTPQFELLNTVAGCSGLLDVEKDLAVFSRSSSNDGAIARCQKSAVFAVLESESEDPKLAYAVGVKTTGRFVIVVRRTAIELYSVDAIHRALQLPRRTPNSIDEVLPTQCIPFRGLEHAVRATFLSRPLHCVDLPYHGTDAIYIGIDRDEKSSRTIRVLYPDTPDGAAGRKFTLSQPLVLLDIESWIGKDSTVLCMWGETGRRMVHVGDVGELCVTGLSIPVGFENERFVVPVEKREQRECALWDWDQVAFGSRIHSMGRD</sequence>
<organism evidence="1 2">
    <name type="scientific">Tulasnella calospora MUT 4182</name>
    <dbReference type="NCBI Taxonomy" id="1051891"/>
    <lineage>
        <taxon>Eukaryota</taxon>
        <taxon>Fungi</taxon>
        <taxon>Dikarya</taxon>
        <taxon>Basidiomycota</taxon>
        <taxon>Agaricomycotina</taxon>
        <taxon>Agaricomycetes</taxon>
        <taxon>Cantharellales</taxon>
        <taxon>Tulasnellaceae</taxon>
        <taxon>Tulasnella</taxon>
    </lineage>
</organism>
<dbReference type="AlphaFoldDB" id="A0A0C3L6A6"/>
<evidence type="ECO:0000313" key="1">
    <source>
        <dbReference type="EMBL" id="KIO17077.1"/>
    </source>
</evidence>
<dbReference type="HOGENOM" id="CLU_480753_0_0_1"/>
<evidence type="ECO:0000313" key="2">
    <source>
        <dbReference type="Proteomes" id="UP000054248"/>
    </source>
</evidence>
<gene>
    <name evidence="1" type="ORF">M407DRAFT_229483</name>
</gene>
<reference evidence="1 2" key="1">
    <citation type="submission" date="2014-04" db="EMBL/GenBank/DDBJ databases">
        <authorList>
            <consortium name="DOE Joint Genome Institute"/>
            <person name="Kuo A."/>
            <person name="Girlanda M."/>
            <person name="Perotto S."/>
            <person name="Kohler A."/>
            <person name="Nagy L.G."/>
            <person name="Floudas D."/>
            <person name="Copeland A."/>
            <person name="Barry K.W."/>
            <person name="Cichocki N."/>
            <person name="Veneault-Fourrey C."/>
            <person name="LaButti K."/>
            <person name="Lindquist E.A."/>
            <person name="Lipzen A."/>
            <person name="Lundell T."/>
            <person name="Morin E."/>
            <person name="Murat C."/>
            <person name="Sun H."/>
            <person name="Tunlid A."/>
            <person name="Henrissat B."/>
            <person name="Grigoriev I.V."/>
            <person name="Hibbett D.S."/>
            <person name="Martin F."/>
            <person name="Nordberg H.P."/>
            <person name="Cantor M.N."/>
            <person name="Hua S.X."/>
        </authorList>
    </citation>
    <scope>NUCLEOTIDE SEQUENCE [LARGE SCALE GENOMIC DNA]</scope>
    <source>
        <strain evidence="1 2">MUT 4182</strain>
    </source>
</reference>